<gene>
    <name evidence="2" type="ORF">BCL57_001161</name>
    <name evidence="3" type="ORF">SAMN04489721_3086</name>
</gene>
<reference evidence="4" key="1">
    <citation type="submission" date="2016-10" db="EMBL/GenBank/DDBJ databases">
        <authorList>
            <person name="Varghese N."/>
            <person name="Submissions S."/>
        </authorList>
    </citation>
    <scope>NUCLEOTIDE SEQUENCE [LARGE SCALE GENOMIC DNA]</scope>
    <source>
        <strain evidence="4">CPCC 202695</strain>
    </source>
</reference>
<evidence type="ECO:0000313" key="4">
    <source>
        <dbReference type="Proteomes" id="UP000199482"/>
    </source>
</evidence>
<dbReference type="STRING" id="589382.SAMN04489721_3086"/>
<evidence type="ECO:0000313" key="5">
    <source>
        <dbReference type="Proteomes" id="UP000893823"/>
    </source>
</evidence>
<reference evidence="2" key="3">
    <citation type="submission" date="2022-06" db="EMBL/GenBank/DDBJ databases">
        <title>Genomic Encyclopedia of Type Strains, Phase III (KMG-III): the genomes of soil and plant-associated and newly described type strains.</title>
        <authorList>
            <person name="Whitman W."/>
        </authorList>
    </citation>
    <scope>NUCLEOTIDE SEQUENCE</scope>
    <source>
        <strain evidence="2">CPCC 202695</strain>
    </source>
</reference>
<evidence type="ECO:0000313" key="3">
    <source>
        <dbReference type="EMBL" id="SDT30852.1"/>
    </source>
</evidence>
<evidence type="ECO:0000259" key="1">
    <source>
        <dbReference type="Pfam" id="PF25355"/>
    </source>
</evidence>
<protein>
    <recommendedName>
        <fullName evidence="1">DUF7882 domain-containing protein</fullName>
    </recommendedName>
</protein>
<proteinExistence type="predicted"/>
<dbReference type="OrthoDB" id="5123855at2"/>
<accession>A0A1H1ZBH8</accession>
<dbReference type="AlphaFoldDB" id="A0A1H1ZBH8"/>
<organism evidence="3 4">
    <name type="scientific">Agromyces flavus</name>
    <dbReference type="NCBI Taxonomy" id="589382"/>
    <lineage>
        <taxon>Bacteria</taxon>
        <taxon>Bacillati</taxon>
        <taxon>Actinomycetota</taxon>
        <taxon>Actinomycetes</taxon>
        <taxon>Micrococcales</taxon>
        <taxon>Microbacteriaceae</taxon>
        <taxon>Agromyces</taxon>
    </lineage>
</organism>
<feature type="domain" description="DUF7882" evidence="1">
    <location>
        <begin position="1"/>
        <end position="97"/>
    </location>
</feature>
<reference evidence="3" key="2">
    <citation type="submission" date="2016-10" db="EMBL/GenBank/DDBJ databases">
        <authorList>
            <person name="de Groot N.N."/>
        </authorList>
    </citation>
    <scope>NUCLEOTIDE SEQUENCE [LARGE SCALE GENOMIC DNA]</scope>
    <source>
        <strain evidence="3">CPCC 202695</strain>
    </source>
</reference>
<dbReference type="EMBL" id="LT629755">
    <property type="protein sequence ID" value="SDT30852.1"/>
    <property type="molecule type" value="Genomic_DNA"/>
</dbReference>
<dbReference type="EMBL" id="SODL02000002">
    <property type="protein sequence ID" value="MCP2367007.1"/>
    <property type="molecule type" value="Genomic_DNA"/>
</dbReference>
<dbReference type="Pfam" id="PF25355">
    <property type="entry name" value="DUF7882"/>
    <property type="match status" value="1"/>
</dbReference>
<keyword evidence="5" id="KW-1185">Reference proteome</keyword>
<dbReference type="Proteomes" id="UP000199482">
    <property type="component" value="Chromosome I"/>
</dbReference>
<dbReference type="Proteomes" id="UP000893823">
    <property type="component" value="Unassembled WGS sequence"/>
</dbReference>
<sequence length="104" mass="11795">MGTLIYGPRISEFEIEDRTLAHLQFVIAAKLQRGENFMFTWSHGMERGSGRSVIWISPAAQVHFRFSGNRAPTLNRAWLEILMDSANSRAGLHWVPEPTEAVRA</sequence>
<dbReference type="RefSeq" id="WP_092674336.1">
    <property type="nucleotide sequence ID" value="NZ_BMDN01000002.1"/>
</dbReference>
<name>A0A1H1ZBH8_9MICO</name>
<evidence type="ECO:0000313" key="2">
    <source>
        <dbReference type="EMBL" id="MCP2367007.1"/>
    </source>
</evidence>
<dbReference type="InterPro" id="IPR057204">
    <property type="entry name" value="DUF7882"/>
</dbReference>